<dbReference type="EMBL" id="JAAGAX010000003">
    <property type="protein sequence ID" value="KAF2319467.1"/>
    <property type="molecule type" value="Genomic_DNA"/>
</dbReference>
<organism evidence="3 4">
    <name type="scientific">Hevea brasiliensis</name>
    <name type="common">Para rubber tree</name>
    <name type="synonym">Siphonia brasiliensis</name>
    <dbReference type="NCBI Taxonomy" id="3981"/>
    <lineage>
        <taxon>Eukaryota</taxon>
        <taxon>Viridiplantae</taxon>
        <taxon>Streptophyta</taxon>
        <taxon>Embryophyta</taxon>
        <taxon>Tracheophyta</taxon>
        <taxon>Spermatophyta</taxon>
        <taxon>Magnoliopsida</taxon>
        <taxon>eudicotyledons</taxon>
        <taxon>Gunneridae</taxon>
        <taxon>Pentapetalae</taxon>
        <taxon>rosids</taxon>
        <taxon>fabids</taxon>
        <taxon>Malpighiales</taxon>
        <taxon>Euphorbiaceae</taxon>
        <taxon>Crotonoideae</taxon>
        <taxon>Micrandreae</taxon>
        <taxon>Hevea</taxon>
    </lineage>
</organism>
<reference evidence="3 4" key="1">
    <citation type="journal article" date="2020" name="Mol. Plant">
        <title>The Chromosome-Based Rubber Tree Genome Provides New Insights into Spurge Genome Evolution and Rubber Biosynthesis.</title>
        <authorList>
            <person name="Liu J."/>
            <person name="Shi C."/>
            <person name="Shi C.C."/>
            <person name="Li W."/>
            <person name="Zhang Q.J."/>
            <person name="Zhang Y."/>
            <person name="Li K."/>
            <person name="Lu H.F."/>
            <person name="Shi C."/>
            <person name="Zhu S.T."/>
            <person name="Xiao Z.Y."/>
            <person name="Nan H."/>
            <person name="Yue Y."/>
            <person name="Zhu X.G."/>
            <person name="Wu Y."/>
            <person name="Hong X.N."/>
            <person name="Fan G.Y."/>
            <person name="Tong Y."/>
            <person name="Zhang D."/>
            <person name="Mao C.L."/>
            <person name="Liu Y.L."/>
            <person name="Hao S.J."/>
            <person name="Liu W.Q."/>
            <person name="Lv M.Q."/>
            <person name="Zhang H.B."/>
            <person name="Liu Y."/>
            <person name="Hu-Tang G.R."/>
            <person name="Wang J.P."/>
            <person name="Wang J.H."/>
            <person name="Sun Y.H."/>
            <person name="Ni S.B."/>
            <person name="Chen W.B."/>
            <person name="Zhang X.C."/>
            <person name="Jiao Y.N."/>
            <person name="Eichler E.E."/>
            <person name="Li G.H."/>
            <person name="Liu X."/>
            <person name="Gao L.Z."/>
        </authorList>
    </citation>
    <scope>NUCLEOTIDE SEQUENCE [LARGE SCALE GENOMIC DNA]</scope>
    <source>
        <strain evidence="4">cv. GT1</strain>
        <tissue evidence="3">Leaf</tissue>
    </source>
</reference>
<evidence type="ECO:0000313" key="4">
    <source>
        <dbReference type="Proteomes" id="UP000467840"/>
    </source>
</evidence>
<dbReference type="Gene3D" id="3.80.10.10">
    <property type="entry name" value="Ribonuclease Inhibitor"/>
    <property type="match status" value="1"/>
</dbReference>
<protein>
    <recommendedName>
        <fullName evidence="2">Disease resistance protein At4g27190-like leucine-rich repeats domain-containing protein</fullName>
    </recommendedName>
</protein>
<keyword evidence="1" id="KW-0611">Plant defense</keyword>
<dbReference type="AlphaFoldDB" id="A0A6A6N228"/>
<feature type="domain" description="Disease resistance protein At4g27190-like leucine-rich repeats" evidence="2">
    <location>
        <begin position="18"/>
        <end position="128"/>
    </location>
</feature>
<name>A0A6A6N228_HEVBR</name>
<dbReference type="InterPro" id="IPR057135">
    <property type="entry name" value="At4g27190-like_LRR"/>
</dbReference>
<comment type="caution">
    <text evidence="3">The sequence shown here is derived from an EMBL/GenBank/DDBJ whole genome shotgun (WGS) entry which is preliminary data.</text>
</comment>
<proteinExistence type="predicted"/>
<dbReference type="SUPFAM" id="SSF52047">
    <property type="entry name" value="RNI-like"/>
    <property type="match status" value="1"/>
</dbReference>
<evidence type="ECO:0000256" key="1">
    <source>
        <dbReference type="ARBA" id="ARBA00022821"/>
    </source>
</evidence>
<evidence type="ECO:0000259" key="2">
    <source>
        <dbReference type="Pfam" id="PF23247"/>
    </source>
</evidence>
<sequence>MLKMKISVSQSISSCSSVSPSQLKILQIENIEDLEVLPEDLWHLPSLEGLLIKACEELDLSDDIQWQYLRSLREFQLINMNKLAFLPKGLQHVSTLRKLSIESCPNLKSLPEWMESLTAIEALWIEECPQLSERCKNNLGADWPKIAHIPNISIDDRWINDGDSLSSFIYEIWMEGIVIDQLLFTFLFFNWSCHHEEVPQSLIAGQCLS</sequence>
<dbReference type="InterPro" id="IPR032675">
    <property type="entry name" value="LRR_dom_sf"/>
</dbReference>
<evidence type="ECO:0000313" key="3">
    <source>
        <dbReference type="EMBL" id="KAF2319467.1"/>
    </source>
</evidence>
<dbReference type="Proteomes" id="UP000467840">
    <property type="component" value="Chromosome 10"/>
</dbReference>
<accession>A0A6A6N228</accession>
<gene>
    <name evidence="3" type="ORF">GH714_016102</name>
</gene>
<keyword evidence="4" id="KW-1185">Reference proteome</keyword>
<dbReference type="PANTHER" id="PTHR36766">
    <property type="entry name" value="PLANT BROAD-SPECTRUM MILDEW RESISTANCE PROTEIN RPW8"/>
    <property type="match status" value="1"/>
</dbReference>
<dbReference type="Pfam" id="PF23247">
    <property type="entry name" value="LRR_RPS2"/>
    <property type="match status" value="1"/>
</dbReference>
<dbReference type="GO" id="GO:0006952">
    <property type="term" value="P:defense response"/>
    <property type="evidence" value="ECO:0007669"/>
    <property type="project" value="UniProtKB-KW"/>
</dbReference>
<dbReference type="PANTHER" id="PTHR36766:SF70">
    <property type="entry name" value="DISEASE RESISTANCE PROTEIN RGA4"/>
    <property type="match status" value="1"/>
</dbReference>